<evidence type="ECO:0000313" key="1">
    <source>
        <dbReference type="EMBL" id="MFM9614838.1"/>
    </source>
</evidence>
<name>A0ABW9I596_9ACTN</name>
<proteinExistence type="predicted"/>
<dbReference type="RefSeq" id="WP_409122963.1">
    <property type="nucleotide sequence ID" value="NZ_JBJVNI010000029.1"/>
</dbReference>
<evidence type="ECO:0000313" key="2">
    <source>
        <dbReference type="Proteomes" id="UP001631957"/>
    </source>
</evidence>
<gene>
    <name evidence="1" type="ORF">ACKI18_39900</name>
</gene>
<comment type="caution">
    <text evidence="1">The sequence shown here is derived from an EMBL/GenBank/DDBJ whole genome shotgun (WGS) entry which is preliminary data.</text>
</comment>
<protein>
    <recommendedName>
        <fullName evidence="3">Secreted protein</fullName>
    </recommendedName>
</protein>
<accession>A0ABW9I596</accession>
<dbReference type="EMBL" id="JBJVNI010000029">
    <property type="protein sequence ID" value="MFM9614838.1"/>
    <property type="molecule type" value="Genomic_DNA"/>
</dbReference>
<dbReference type="Proteomes" id="UP001631957">
    <property type="component" value="Unassembled WGS sequence"/>
</dbReference>
<evidence type="ECO:0008006" key="3">
    <source>
        <dbReference type="Google" id="ProtNLM"/>
    </source>
</evidence>
<keyword evidence="2" id="KW-1185">Reference proteome</keyword>
<organism evidence="1 2">
    <name type="scientific">Streptomyces niveiscabiei</name>
    <dbReference type="NCBI Taxonomy" id="164115"/>
    <lineage>
        <taxon>Bacteria</taxon>
        <taxon>Bacillati</taxon>
        <taxon>Actinomycetota</taxon>
        <taxon>Actinomycetes</taxon>
        <taxon>Kitasatosporales</taxon>
        <taxon>Streptomycetaceae</taxon>
        <taxon>Streptomyces</taxon>
    </lineage>
</organism>
<reference evidence="1 2" key="1">
    <citation type="submission" date="2024-12" db="EMBL/GenBank/DDBJ databases">
        <title>Forecasting of Potato common scab and diversities of Pathogenic streptomyces spp. in china.</title>
        <authorList>
            <person name="Handique U."/>
            <person name="Wu J."/>
        </authorList>
    </citation>
    <scope>NUCLEOTIDE SEQUENCE [LARGE SCALE GENOMIC DNA]</scope>
    <source>
        <strain evidence="1 2">ZRIMU1530</strain>
    </source>
</reference>
<sequence>MSILLEFALLSGLALLTVAAARAATRRRSARRAAMSTGAARFPCRVTWREGLGRRGSVYGKISAPRDEEPTFTRRWGPGIHLPRSLHIDQQPSWRMGLTTLTYTAPEHGEIRILLSEGDAESVKKLLRAEA</sequence>